<sequence>MKLSSQVLVFFAFVLAVRCQNLLLNVGGPDLPVANFARDPTANLLSSASASVALPSNTVPLNSSWGPIYSTYRYAFGGNIAYRFNVSKGNYSVAMAFAETYLPAFFVGARQFDVVINEVVYFKRLDVFATVGANSPLYLRVDDIAIADGQLTIVMQRVEGRQNPLLSALVIKPSVV</sequence>
<dbReference type="EMBL" id="NBIV01000161">
    <property type="protein sequence ID" value="PXF42477.1"/>
    <property type="molecule type" value="Genomic_DNA"/>
</dbReference>
<dbReference type="PANTHER" id="PTHR13460:SF0">
    <property type="entry name" value="MALECTIN"/>
    <property type="match status" value="1"/>
</dbReference>
<dbReference type="Proteomes" id="UP000247409">
    <property type="component" value="Unassembled WGS sequence"/>
</dbReference>
<keyword evidence="3" id="KW-0812">Transmembrane</keyword>
<keyword evidence="4 10" id="KW-0732">Signal</keyword>
<keyword evidence="13" id="KW-1185">Reference proteome</keyword>
<feature type="domain" description="Malectin" evidence="11">
    <location>
        <begin position="63"/>
        <end position="158"/>
    </location>
</feature>
<dbReference type="GO" id="GO:0005789">
    <property type="term" value="C:endoplasmic reticulum membrane"/>
    <property type="evidence" value="ECO:0007669"/>
    <property type="project" value="UniProtKB-SubCell"/>
</dbReference>
<keyword evidence="8" id="KW-0325">Glycoprotein</keyword>
<name>A0A2V3IK79_9FLOR</name>
<evidence type="ECO:0000259" key="11">
    <source>
        <dbReference type="Pfam" id="PF11721"/>
    </source>
</evidence>
<dbReference type="OrthoDB" id="1060944at2759"/>
<evidence type="ECO:0000256" key="10">
    <source>
        <dbReference type="SAM" id="SignalP"/>
    </source>
</evidence>
<organism evidence="12 13">
    <name type="scientific">Gracilariopsis chorda</name>
    <dbReference type="NCBI Taxonomy" id="448386"/>
    <lineage>
        <taxon>Eukaryota</taxon>
        <taxon>Rhodophyta</taxon>
        <taxon>Florideophyceae</taxon>
        <taxon>Rhodymeniophycidae</taxon>
        <taxon>Gracilariales</taxon>
        <taxon>Gracilariaceae</taxon>
        <taxon>Gracilariopsis</taxon>
    </lineage>
</organism>
<evidence type="ECO:0000256" key="2">
    <source>
        <dbReference type="ARBA" id="ARBA00009141"/>
    </source>
</evidence>
<keyword evidence="6" id="KW-1133">Transmembrane helix</keyword>
<gene>
    <name evidence="12" type="ORF">BWQ96_07786</name>
</gene>
<evidence type="ECO:0000256" key="6">
    <source>
        <dbReference type="ARBA" id="ARBA00022989"/>
    </source>
</evidence>
<evidence type="ECO:0000256" key="7">
    <source>
        <dbReference type="ARBA" id="ARBA00023136"/>
    </source>
</evidence>
<dbReference type="InterPro" id="IPR021720">
    <property type="entry name" value="Malectin_dom"/>
</dbReference>
<keyword evidence="7" id="KW-0472">Membrane</keyword>
<keyword evidence="9" id="KW-0119">Carbohydrate metabolism</keyword>
<comment type="subcellular location">
    <subcellularLocation>
        <location evidence="1">Endoplasmic reticulum membrane</location>
        <topology evidence="1">Single-pass type I membrane protein</topology>
    </subcellularLocation>
</comment>
<evidence type="ECO:0000313" key="13">
    <source>
        <dbReference type="Proteomes" id="UP000247409"/>
    </source>
</evidence>
<accession>A0A2V3IK79</accession>
<dbReference type="AlphaFoldDB" id="A0A2V3IK79"/>
<proteinExistence type="inferred from homology"/>
<feature type="chain" id="PRO_5016161349" description="Malectin domain-containing protein" evidence="10">
    <location>
        <begin position="20"/>
        <end position="176"/>
    </location>
</feature>
<dbReference type="PANTHER" id="PTHR13460">
    <property type="match status" value="1"/>
</dbReference>
<evidence type="ECO:0000256" key="3">
    <source>
        <dbReference type="ARBA" id="ARBA00022692"/>
    </source>
</evidence>
<dbReference type="Pfam" id="PF11721">
    <property type="entry name" value="Malectin"/>
    <property type="match status" value="1"/>
</dbReference>
<dbReference type="InterPro" id="IPR008979">
    <property type="entry name" value="Galactose-bd-like_sf"/>
</dbReference>
<evidence type="ECO:0000256" key="8">
    <source>
        <dbReference type="ARBA" id="ARBA00023180"/>
    </source>
</evidence>
<dbReference type="Gene3D" id="2.60.120.430">
    <property type="entry name" value="Galactose-binding lectin"/>
    <property type="match status" value="1"/>
</dbReference>
<keyword evidence="5" id="KW-0256">Endoplasmic reticulum</keyword>
<evidence type="ECO:0000256" key="9">
    <source>
        <dbReference type="ARBA" id="ARBA00023277"/>
    </source>
</evidence>
<evidence type="ECO:0000256" key="1">
    <source>
        <dbReference type="ARBA" id="ARBA00004115"/>
    </source>
</evidence>
<comment type="caution">
    <text evidence="12">The sequence shown here is derived from an EMBL/GenBank/DDBJ whole genome shotgun (WGS) entry which is preliminary data.</text>
</comment>
<dbReference type="InterPro" id="IPR039155">
    <property type="entry name" value="MLEC"/>
</dbReference>
<evidence type="ECO:0000256" key="5">
    <source>
        <dbReference type="ARBA" id="ARBA00022824"/>
    </source>
</evidence>
<protein>
    <recommendedName>
        <fullName evidence="11">Malectin domain-containing protein</fullName>
    </recommendedName>
</protein>
<dbReference type="GO" id="GO:0030246">
    <property type="term" value="F:carbohydrate binding"/>
    <property type="evidence" value="ECO:0007669"/>
    <property type="project" value="InterPro"/>
</dbReference>
<dbReference type="SUPFAM" id="SSF49785">
    <property type="entry name" value="Galactose-binding domain-like"/>
    <property type="match status" value="1"/>
</dbReference>
<comment type="similarity">
    <text evidence="2">Belongs to the malectin family.</text>
</comment>
<evidence type="ECO:0000256" key="4">
    <source>
        <dbReference type="ARBA" id="ARBA00022729"/>
    </source>
</evidence>
<evidence type="ECO:0000313" key="12">
    <source>
        <dbReference type="EMBL" id="PXF42477.1"/>
    </source>
</evidence>
<feature type="signal peptide" evidence="10">
    <location>
        <begin position="1"/>
        <end position="19"/>
    </location>
</feature>
<reference evidence="12 13" key="1">
    <citation type="journal article" date="2018" name="Mol. Biol. Evol.">
        <title>Analysis of the draft genome of the red seaweed Gracilariopsis chorda provides insights into genome size evolution in Rhodophyta.</title>
        <authorList>
            <person name="Lee J."/>
            <person name="Yang E.C."/>
            <person name="Graf L."/>
            <person name="Yang J.H."/>
            <person name="Qiu H."/>
            <person name="Zel Zion U."/>
            <person name="Chan C.X."/>
            <person name="Stephens T.G."/>
            <person name="Weber A.P.M."/>
            <person name="Boo G.H."/>
            <person name="Boo S.M."/>
            <person name="Kim K.M."/>
            <person name="Shin Y."/>
            <person name="Jung M."/>
            <person name="Lee S.J."/>
            <person name="Yim H.S."/>
            <person name="Lee J.H."/>
            <person name="Bhattacharya D."/>
            <person name="Yoon H.S."/>
        </authorList>
    </citation>
    <scope>NUCLEOTIDE SEQUENCE [LARGE SCALE GENOMIC DNA]</scope>
    <source>
        <strain evidence="12 13">SKKU-2015</strain>
        <tissue evidence="12">Whole body</tissue>
    </source>
</reference>